<evidence type="ECO:0000256" key="1">
    <source>
        <dbReference type="ARBA" id="ARBA00023157"/>
    </source>
</evidence>
<dbReference type="Pfam" id="PF01185">
    <property type="entry name" value="Hydrophobin"/>
    <property type="match status" value="1"/>
</dbReference>
<keyword evidence="1 2" id="KW-1015">Disulfide bond</keyword>
<organism evidence="3 4">
    <name type="scientific">Aspergillus nanangensis</name>
    <dbReference type="NCBI Taxonomy" id="2582783"/>
    <lineage>
        <taxon>Eukaryota</taxon>
        <taxon>Fungi</taxon>
        <taxon>Dikarya</taxon>
        <taxon>Ascomycota</taxon>
        <taxon>Pezizomycotina</taxon>
        <taxon>Eurotiomycetes</taxon>
        <taxon>Eurotiomycetidae</taxon>
        <taxon>Eurotiales</taxon>
        <taxon>Aspergillaceae</taxon>
        <taxon>Aspergillus</taxon>
        <taxon>Aspergillus subgen. Circumdati</taxon>
    </lineage>
</organism>
<feature type="signal peptide" evidence="2">
    <location>
        <begin position="1"/>
        <end position="19"/>
    </location>
</feature>
<dbReference type="InterPro" id="IPR001338">
    <property type="entry name" value="Class_I_Hydrophobin"/>
</dbReference>
<protein>
    <recommendedName>
        <fullName evidence="2">Hydrophobin</fullName>
    </recommendedName>
</protein>
<dbReference type="GO" id="GO:0009277">
    <property type="term" value="C:fungal-type cell wall"/>
    <property type="evidence" value="ECO:0007669"/>
    <property type="project" value="InterPro"/>
</dbReference>
<comment type="similarity">
    <text evidence="2">Belongs to the fungal hydrophobin family.</text>
</comment>
<reference evidence="3" key="1">
    <citation type="journal article" date="2019" name="Beilstein J. Org. Chem.">
        <title>Nanangenines: drimane sesquiterpenoids as the dominant metabolite cohort of a novel Australian fungus, Aspergillus nanangensis.</title>
        <authorList>
            <person name="Lacey H.J."/>
            <person name="Gilchrist C.L.M."/>
            <person name="Crombie A."/>
            <person name="Kalaitzis J.A."/>
            <person name="Vuong D."/>
            <person name="Rutledge P.J."/>
            <person name="Turner P."/>
            <person name="Pitt J.I."/>
            <person name="Lacey E."/>
            <person name="Chooi Y.H."/>
            <person name="Piggott A.M."/>
        </authorList>
    </citation>
    <scope>NUCLEOTIDE SEQUENCE</scope>
    <source>
        <strain evidence="3">MST-FP2251</strain>
    </source>
</reference>
<dbReference type="Proteomes" id="UP001194746">
    <property type="component" value="Unassembled WGS sequence"/>
</dbReference>
<comment type="subcellular location">
    <subcellularLocation>
        <location evidence="2">Secreted</location>
        <location evidence="2">Cell wall</location>
    </subcellularLocation>
</comment>
<evidence type="ECO:0000313" key="3">
    <source>
        <dbReference type="EMBL" id="KAF9893364.1"/>
    </source>
</evidence>
<sequence length="114" mass="11950">MKFSTALSFFAAGAALVSALPVAEDDETYLVEAKCIKPFLCCGELKTPLDPVVDPVLEALHLGPESIVSSIGLFCHAYDDTCPTGPKCCTEANLLDGTVALGCSDLAHPEVADY</sequence>
<proteinExistence type="inferred from homology"/>
<keyword evidence="2" id="KW-0964">Secreted</keyword>
<accession>A0AAD4CV97</accession>
<feature type="chain" id="PRO_5041768102" description="Hydrophobin" evidence="2">
    <location>
        <begin position="20"/>
        <end position="114"/>
    </location>
</feature>
<evidence type="ECO:0000313" key="4">
    <source>
        <dbReference type="Proteomes" id="UP001194746"/>
    </source>
</evidence>
<dbReference type="CDD" id="cd23507">
    <property type="entry name" value="hydrophobin_I"/>
    <property type="match status" value="1"/>
</dbReference>
<gene>
    <name evidence="3" type="ORF">FE257_011796</name>
</gene>
<keyword evidence="4" id="KW-1185">Reference proteome</keyword>
<keyword evidence="2" id="KW-0134">Cell wall</keyword>
<evidence type="ECO:0000256" key="2">
    <source>
        <dbReference type="RuleBase" id="RU365009"/>
    </source>
</evidence>
<comment type="caution">
    <text evidence="3">The sequence shown here is derived from an EMBL/GenBank/DDBJ whole genome shotgun (WGS) entry which is preliminary data.</text>
</comment>
<dbReference type="AlphaFoldDB" id="A0AAD4CV97"/>
<name>A0AAD4CV97_ASPNN</name>
<dbReference type="EMBL" id="VCAU01000008">
    <property type="protein sequence ID" value="KAF9893364.1"/>
    <property type="molecule type" value="Genomic_DNA"/>
</dbReference>
<keyword evidence="2" id="KW-0732">Signal</keyword>
<dbReference type="GO" id="GO:0005199">
    <property type="term" value="F:structural constituent of cell wall"/>
    <property type="evidence" value="ECO:0007669"/>
    <property type="project" value="InterPro"/>
</dbReference>
<reference evidence="3" key="2">
    <citation type="submission" date="2020-02" db="EMBL/GenBank/DDBJ databases">
        <authorList>
            <person name="Gilchrist C.L.M."/>
            <person name="Chooi Y.-H."/>
        </authorList>
    </citation>
    <scope>NUCLEOTIDE SEQUENCE</scope>
    <source>
        <strain evidence="3">MST-FP2251</strain>
    </source>
</reference>